<evidence type="ECO:0000313" key="1">
    <source>
        <dbReference type="EMBL" id="CDG82496.1"/>
    </source>
</evidence>
<organism evidence="1 2">
    <name type="scientific">Janthinobacterium agaricidamnosum NBRC 102515 = DSM 9628</name>
    <dbReference type="NCBI Taxonomy" id="1349767"/>
    <lineage>
        <taxon>Bacteria</taxon>
        <taxon>Pseudomonadati</taxon>
        <taxon>Pseudomonadota</taxon>
        <taxon>Betaproteobacteria</taxon>
        <taxon>Burkholderiales</taxon>
        <taxon>Oxalobacteraceae</taxon>
        <taxon>Janthinobacterium</taxon>
    </lineage>
</organism>
<dbReference type="PATRIC" id="fig|1349767.4.peg.3632"/>
<dbReference type="EMBL" id="HG322949">
    <property type="protein sequence ID" value="CDG82496.1"/>
    <property type="molecule type" value="Genomic_DNA"/>
</dbReference>
<keyword evidence="2" id="KW-1185">Reference proteome</keyword>
<dbReference type="Proteomes" id="UP000027604">
    <property type="component" value="Chromosome I"/>
</dbReference>
<dbReference type="STRING" id="1349767.GJA_1860"/>
<evidence type="ECO:0000313" key="2">
    <source>
        <dbReference type="Proteomes" id="UP000027604"/>
    </source>
</evidence>
<reference evidence="1 2" key="1">
    <citation type="journal article" date="2015" name="Genome Announc.">
        <title>Genome Sequence of Mushroom Soft-Rot Pathogen Janthinobacterium agaricidamnosum.</title>
        <authorList>
            <person name="Graupner K."/>
            <person name="Lackner G."/>
            <person name="Hertweck C."/>
        </authorList>
    </citation>
    <scope>NUCLEOTIDE SEQUENCE [LARGE SCALE GENOMIC DNA]</scope>
    <source>
        <strain evidence="2">NBRC 102515 / DSM 9628</strain>
    </source>
</reference>
<dbReference type="HOGENOM" id="CLU_089999_0_0_4"/>
<name>W0V3Q1_9BURK</name>
<protein>
    <submittedName>
        <fullName evidence="1">Uncharacterized domain protein</fullName>
    </submittedName>
</protein>
<accession>W0V3Q1</accession>
<dbReference type="AlphaFoldDB" id="W0V3Q1"/>
<sequence length="231" mass="26064">MPSAPAEPGQVYDGVHVIVMENRMEQETRAWVRMPSGKRLDLLHPTPHDWEDHDLALGLARTYRWGGHSAWPLPLSVAQHSISVMLLRRAAASTPLSPLAELRELLHDAEEGLLGFDCISVLKPFLGERFRTLSERLEQAIFLRYGLPAWTAQEYALHKHADRLAAASEAVHVAGWSRDEVRRVLQIEFEPLDLDPLPALYGGTAWQPWPPGLACERFHAELQRLLRQIAG</sequence>
<gene>
    <name evidence="1" type="ORF">GJA_1860</name>
</gene>
<dbReference type="Gene3D" id="1.10.3210.10">
    <property type="entry name" value="Hypothetical protein af1432"/>
    <property type="match status" value="1"/>
</dbReference>
<dbReference type="eggNOG" id="COG1896">
    <property type="taxonomic scope" value="Bacteria"/>
</dbReference>
<dbReference type="KEGG" id="jag:GJA_1860"/>
<proteinExistence type="predicted"/>
<dbReference type="SUPFAM" id="SSF109604">
    <property type="entry name" value="HD-domain/PDEase-like"/>
    <property type="match status" value="1"/>
</dbReference>